<protein>
    <submittedName>
        <fullName evidence="1">Uncharacterized protein</fullName>
    </submittedName>
</protein>
<name>A0ABU1ULX1_9ACTN</name>
<reference evidence="1 2" key="1">
    <citation type="submission" date="2023-07" db="EMBL/GenBank/DDBJ databases">
        <title>Sorghum-associated microbial communities from plants grown in Nebraska, USA.</title>
        <authorList>
            <person name="Schachtman D."/>
        </authorList>
    </citation>
    <scope>NUCLEOTIDE SEQUENCE [LARGE SCALE GENOMIC DNA]</scope>
    <source>
        <strain evidence="1 2">BE248</strain>
    </source>
</reference>
<dbReference type="RefSeq" id="WP_309967499.1">
    <property type="nucleotide sequence ID" value="NZ_JAVDWH010000001.1"/>
</dbReference>
<organism evidence="1 2">
    <name type="scientific">Aeromicrobium panaciterrae</name>
    <dbReference type="NCBI Taxonomy" id="363861"/>
    <lineage>
        <taxon>Bacteria</taxon>
        <taxon>Bacillati</taxon>
        <taxon>Actinomycetota</taxon>
        <taxon>Actinomycetes</taxon>
        <taxon>Propionibacteriales</taxon>
        <taxon>Nocardioidaceae</taxon>
        <taxon>Aeromicrobium</taxon>
    </lineage>
</organism>
<keyword evidence="2" id="KW-1185">Reference proteome</keyword>
<evidence type="ECO:0000313" key="2">
    <source>
        <dbReference type="Proteomes" id="UP001257739"/>
    </source>
</evidence>
<gene>
    <name evidence="1" type="ORF">J2X11_001010</name>
</gene>
<dbReference type="EMBL" id="JAVDWH010000001">
    <property type="protein sequence ID" value="MDR7086171.1"/>
    <property type="molecule type" value="Genomic_DNA"/>
</dbReference>
<evidence type="ECO:0000313" key="1">
    <source>
        <dbReference type="EMBL" id="MDR7086171.1"/>
    </source>
</evidence>
<sequence length="320" mass="33280">MSFVASRSKVGPADTITLSGAFSDKVAGLEVELQSSTRGSAFEPTGQATITDSSGAYTFSYKPGSRVKTSLRVVLVNGDKTVVSRELAITVLEATAIKSHLEGPTEVALDEKVTVIGTVSPAELGRAVTLEATVDGTTWVSVGAPVTTANNGSFTLRAPTTNAGAITVRATVLETPQHAAASGKPMNFFVIDHEAAAHYLSCVKPANEAGDALNTAISRHNAGAISWSALKKATTVYAQGLDEEIRCLKNYSWPSLVAGLISDLARQEAVVYDATKRALSAKTSATYLAAFGTDFRKAGDRGASDGAKIRRGLGLPASTD</sequence>
<comment type="caution">
    <text evidence="1">The sequence shown here is derived from an EMBL/GenBank/DDBJ whole genome shotgun (WGS) entry which is preliminary data.</text>
</comment>
<accession>A0ABU1ULX1</accession>
<dbReference type="Proteomes" id="UP001257739">
    <property type="component" value="Unassembled WGS sequence"/>
</dbReference>
<proteinExistence type="predicted"/>